<keyword evidence="4" id="KW-0547">Nucleotide-binding</keyword>
<dbReference type="Gene3D" id="3.30.565.10">
    <property type="entry name" value="Histidine kinase-like ATPase, C-terminal domain"/>
    <property type="match status" value="1"/>
</dbReference>
<evidence type="ECO:0000256" key="3">
    <source>
        <dbReference type="ARBA" id="ARBA00022679"/>
    </source>
</evidence>
<feature type="domain" description="Histidine kinase" evidence="9">
    <location>
        <begin position="211"/>
        <end position="405"/>
    </location>
</feature>
<feature type="transmembrane region" description="Helical" evidence="8">
    <location>
        <begin position="55"/>
        <end position="74"/>
    </location>
</feature>
<keyword evidence="8" id="KW-1133">Transmembrane helix</keyword>
<dbReference type="GO" id="GO:0005524">
    <property type="term" value="F:ATP binding"/>
    <property type="evidence" value="ECO:0007669"/>
    <property type="project" value="UniProtKB-KW"/>
</dbReference>
<dbReference type="InterPro" id="IPR005467">
    <property type="entry name" value="His_kinase_dom"/>
</dbReference>
<organism evidence="10 11">
    <name type="scientific">Paenibacillus amylolyticus</name>
    <dbReference type="NCBI Taxonomy" id="1451"/>
    <lineage>
        <taxon>Bacteria</taxon>
        <taxon>Bacillati</taxon>
        <taxon>Bacillota</taxon>
        <taxon>Bacilli</taxon>
        <taxon>Bacillales</taxon>
        <taxon>Paenibacillaceae</taxon>
        <taxon>Paenibacillus</taxon>
    </lineage>
</organism>
<comment type="caution">
    <text evidence="10">The sequence shown here is derived from an EMBL/GenBank/DDBJ whole genome shotgun (WGS) entry which is preliminary data.</text>
</comment>
<evidence type="ECO:0000256" key="6">
    <source>
        <dbReference type="ARBA" id="ARBA00022840"/>
    </source>
</evidence>
<dbReference type="GO" id="GO:0000155">
    <property type="term" value="F:phosphorelay sensor kinase activity"/>
    <property type="evidence" value="ECO:0007669"/>
    <property type="project" value="InterPro"/>
</dbReference>
<dbReference type="PROSITE" id="PS50109">
    <property type="entry name" value="HIS_KIN"/>
    <property type="match status" value="1"/>
</dbReference>
<feature type="transmembrane region" description="Helical" evidence="8">
    <location>
        <begin position="32"/>
        <end position="49"/>
    </location>
</feature>
<dbReference type="Gene3D" id="1.20.5.1930">
    <property type="match status" value="1"/>
</dbReference>
<dbReference type="Pfam" id="PF07730">
    <property type="entry name" value="HisKA_3"/>
    <property type="match status" value="1"/>
</dbReference>
<dbReference type="Pfam" id="PF02518">
    <property type="entry name" value="HATPase_c"/>
    <property type="match status" value="1"/>
</dbReference>
<dbReference type="PANTHER" id="PTHR24421:SF55">
    <property type="entry name" value="SENSOR HISTIDINE KINASE YDFH"/>
    <property type="match status" value="1"/>
</dbReference>
<gene>
    <name evidence="10" type="ORF">BK131_29665</name>
</gene>
<dbReference type="InterPro" id="IPR036890">
    <property type="entry name" value="HATPase_C_sf"/>
</dbReference>
<dbReference type="CDD" id="cd16917">
    <property type="entry name" value="HATPase_UhpB-NarQ-NarX-like"/>
    <property type="match status" value="1"/>
</dbReference>
<dbReference type="EMBL" id="MRTJ01000030">
    <property type="protein sequence ID" value="OMF04713.1"/>
    <property type="molecule type" value="Genomic_DNA"/>
</dbReference>
<dbReference type="GO" id="GO:0016020">
    <property type="term" value="C:membrane"/>
    <property type="evidence" value="ECO:0007669"/>
    <property type="project" value="InterPro"/>
</dbReference>
<accession>A0A1R1BE84</accession>
<proteinExistence type="predicted"/>
<dbReference type="AlphaFoldDB" id="A0A1R1BE84"/>
<evidence type="ECO:0000256" key="7">
    <source>
        <dbReference type="ARBA" id="ARBA00023012"/>
    </source>
</evidence>
<evidence type="ECO:0000256" key="4">
    <source>
        <dbReference type="ARBA" id="ARBA00022741"/>
    </source>
</evidence>
<evidence type="ECO:0000259" key="9">
    <source>
        <dbReference type="PROSITE" id="PS50109"/>
    </source>
</evidence>
<evidence type="ECO:0000313" key="10">
    <source>
        <dbReference type="EMBL" id="OMF04713.1"/>
    </source>
</evidence>
<evidence type="ECO:0000256" key="8">
    <source>
        <dbReference type="SAM" id="Phobius"/>
    </source>
</evidence>
<evidence type="ECO:0000256" key="5">
    <source>
        <dbReference type="ARBA" id="ARBA00022777"/>
    </source>
</evidence>
<evidence type="ECO:0000313" key="11">
    <source>
        <dbReference type="Proteomes" id="UP000187134"/>
    </source>
</evidence>
<keyword evidence="8" id="KW-0812">Transmembrane</keyword>
<reference evidence="10 11" key="1">
    <citation type="submission" date="2016-11" db="EMBL/GenBank/DDBJ databases">
        <title>Paenibacillus species isolates.</title>
        <authorList>
            <person name="Beno S.M."/>
        </authorList>
    </citation>
    <scope>NUCLEOTIDE SEQUENCE [LARGE SCALE GENOMIC DNA]</scope>
    <source>
        <strain evidence="10 11">FSL H8-0246</strain>
    </source>
</reference>
<dbReference type="InterPro" id="IPR011712">
    <property type="entry name" value="Sig_transdc_His_kin_sub3_dim/P"/>
</dbReference>
<keyword evidence="3" id="KW-0808">Transferase</keyword>
<dbReference type="GO" id="GO:0046983">
    <property type="term" value="F:protein dimerization activity"/>
    <property type="evidence" value="ECO:0007669"/>
    <property type="project" value="InterPro"/>
</dbReference>
<evidence type="ECO:0000256" key="2">
    <source>
        <dbReference type="ARBA" id="ARBA00012438"/>
    </source>
</evidence>
<keyword evidence="8" id="KW-0472">Membrane</keyword>
<dbReference type="SUPFAM" id="SSF55874">
    <property type="entry name" value="ATPase domain of HSP90 chaperone/DNA topoisomerase II/histidine kinase"/>
    <property type="match status" value="1"/>
</dbReference>
<dbReference type="Proteomes" id="UP000187134">
    <property type="component" value="Unassembled WGS sequence"/>
</dbReference>
<keyword evidence="7" id="KW-0902">Two-component regulatory system</keyword>
<name>A0A1R1BE84_PAEAM</name>
<dbReference type="EC" id="2.7.13.3" evidence="2"/>
<keyword evidence="6" id="KW-0067">ATP-binding</keyword>
<keyword evidence="5 10" id="KW-0418">Kinase</keyword>
<dbReference type="InterPro" id="IPR050482">
    <property type="entry name" value="Sensor_HK_TwoCompSys"/>
</dbReference>
<dbReference type="SMART" id="SM00387">
    <property type="entry name" value="HATPase_c"/>
    <property type="match status" value="1"/>
</dbReference>
<sequence>MRGDSMKNISNHPRFLQSSMDDDYDKITSSRLPIIIWIVLVTIVTIVLQTMSLPLLVPTLFFIMIMVLHMYLYWCVNDVINRSRTLYLSIQGNLIFGSSIMMPDGLPVILIGLIPVLIGQSVAIFFETKKVVFVAFVLYIFFCLVTLWTKGVDELILFIPLIILMIVVVMAYALLYYRQVNARVRTQTFLRDLELTHQKVEELTLANERQRMARDLHDTLAQGQAGLIMQLEAVNAYLSRGNIEKAHEIVLSSMAQARQTLGDARKAIDDLRTRATPAVNFNEAIHDQLQRFRLATGVNINLEFYIKSVLSGAKMEHVLHILSETLTNVARHAQASNVSIKIGDNQRQFHMVIKDNGRGFNIDEIGKQNGHYGLIGIHERARLVGGQIHIESNNEGTTIELSVPV</sequence>
<comment type="catalytic activity">
    <reaction evidence="1">
        <text>ATP + protein L-histidine = ADP + protein N-phospho-L-histidine.</text>
        <dbReference type="EC" id="2.7.13.3"/>
    </reaction>
</comment>
<feature type="transmembrane region" description="Helical" evidence="8">
    <location>
        <begin position="155"/>
        <end position="177"/>
    </location>
</feature>
<dbReference type="PANTHER" id="PTHR24421">
    <property type="entry name" value="NITRATE/NITRITE SENSOR PROTEIN NARX-RELATED"/>
    <property type="match status" value="1"/>
</dbReference>
<dbReference type="InterPro" id="IPR003594">
    <property type="entry name" value="HATPase_dom"/>
</dbReference>
<protein>
    <recommendedName>
        <fullName evidence="2">histidine kinase</fullName>
        <ecNumber evidence="2">2.7.13.3</ecNumber>
    </recommendedName>
</protein>
<feature type="transmembrane region" description="Helical" evidence="8">
    <location>
        <begin position="131"/>
        <end position="149"/>
    </location>
</feature>
<evidence type="ECO:0000256" key="1">
    <source>
        <dbReference type="ARBA" id="ARBA00000085"/>
    </source>
</evidence>